<dbReference type="STRING" id="1317117.ATO7_05275"/>
<comment type="caution">
    <text evidence="1">The sequence shown here is derived from an EMBL/GenBank/DDBJ whole genome shotgun (WGS) entry which is preliminary data.</text>
</comment>
<protein>
    <submittedName>
        <fullName evidence="1">Uncharacterized protein</fullName>
    </submittedName>
</protein>
<keyword evidence="2" id="KW-1185">Reference proteome</keyword>
<dbReference type="EMBL" id="AQQV01000001">
    <property type="protein sequence ID" value="ORE89264.1"/>
    <property type="molecule type" value="Genomic_DNA"/>
</dbReference>
<evidence type="ECO:0000313" key="1">
    <source>
        <dbReference type="EMBL" id="ORE89264.1"/>
    </source>
</evidence>
<dbReference type="RefSeq" id="WP_083560222.1">
    <property type="nucleotide sequence ID" value="NZ_AQQV01000001.1"/>
</dbReference>
<dbReference type="AlphaFoldDB" id="A0A1Y1SHX9"/>
<accession>A0A1Y1SHX9</accession>
<dbReference type="Proteomes" id="UP000192342">
    <property type="component" value="Unassembled WGS sequence"/>
</dbReference>
<reference evidence="1 2" key="1">
    <citation type="submission" date="2013-04" db="EMBL/GenBank/DDBJ databases">
        <title>Oceanococcus atlanticus 22II-S10r2 Genome Sequencing.</title>
        <authorList>
            <person name="Lai Q."/>
            <person name="Li G."/>
            <person name="Shao Z."/>
        </authorList>
    </citation>
    <scope>NUCLEOTIDE SEQUENCE [LARGE SCALE GENOMIC DNA]</scope>
    <source>
        <strain evidence="1 2">22II-S10r2</strain>
    </source>
</reference>
<gene>
    <name evidence="1" type="ORF">ATO7_05275</name>
</gene>
<proteinExistence type="predicted"/>
<evidence type="ECO:0000313" key="2">
    <source>
        <dbReference type="Proteomes" id="UP000192342"/>
    </source>
</evidence>
<name>A0A1Y1SHX9_9GAMM</name>
<organism evidence="1 2">
    <name type="scientific">Oceanococcus atlanticus</name>
    <dbReference type="NCBI Taxonomy" id="1317117"/>
    <lineage>
        <taxon>Bacteria</taxon>
        <taxon>Pseudomonadati</taxon>
        <taxon>Pseudomonadota</taxon>
        <taxon>Gammaproteobacteria</taxon>
        <taxon>Chromatiales</taxon>
        <taxon>Oceanococcaceae</taxon>
        <taxon>Oceanococcus</taxon>
    </lineage>
</organism>
<sequence length="109" mass="12365">MELIPGKIKVRQKFFNFIFEPPNTLYLYDPNDEVPCVGTWVPEILIAMYDDCERQGLKLPDPDALRVFTLTDSNGQQVCQCENGLGDVRPASAAETKRAIRVRDFVGMQ</sequence>